<evidence type="ECO:0000256" key="1">
    <source>
        <dbReference type="SAM" id="MobiDB-lite"/>
    </source>
</evidence>
<dbReference type="PANTHER" id="PTHR13219">
    <property type="entry name" value="TRANSMEMBRANE PROTEIN 94"/>
    <property type="match status" value="1"/>
</dbReference>
<evidence type="ECO:0008006" key="5">
    <source>
        <dbReference type="Google" id="ProtNLM"/>
    </source>
</evidence>
<dbReference type="InterPro" id="IPR039720">
    <property type="entry name" value="TMEM94"/>
</dbReference>
<dbReference type="EMBL" id="CAWYQH010000101">
    <property type="protein sequence ID" value="CAK8685718.1"/>
    <property type="molecule type" value="Genomic_DNA"/>
</dbReference>
<feature type="transmembrane region" description="Helical" evidence="2">
    <location>
        <begin position="1029"/>
        <end position="1054"/>
    </location>
</feature>
<dbReference type="InterPro" id="IPR023298">
    <property type="entry name" value="ATPase_P-typ_TM_dom_sf"/>
</dbReference>
<dbReference type="InterPro" id="IPR023214">
    <property type="entry name" value="HAD_sf"/>
</dbReference>
<reference evidence="3 4" key="1">
    <citation type="submission" date="2024-02" db="EMBL/GenBank/DDBJ databases">
        <authorList>
            <person name="Daric V."/>
            <person name="Darras S."/>
        </authorList>
    </citation>
    <scope>NUCLEOTIDE SEQUENCE [LARGE SCALE GENOMIC DNA]</scope>
</reference>
<comment type="caution">
    <text evidence="3">The sequence shown here is derived from an EMBL/GenBank/DDBJ whole genome shotgun (WGS) entry which is preliminary data.</text>
</comment>
<feature type="compositionally biased region" description="Polar residues" evidence="1">
    <location>
        <begin position="776"/>
        <end position="798"/>
    </location>
</feature>
<evidence type="ECO:0000256" key="2">
    <source>
        <dbReference type="SAM" id="Phobius"/>
    </source>
</evidence>
<feature type="transmembrane region" description="Helical" evidence="2">
    <location>
        <begin position="308"/>
        <end position="332"/>
    </location>
</feature>
<feature type="transmembrane region" description="Helical" evidence="2">
    <location>
        <begin position="36"/>
        <end position="58"/>
    </location>
</feature>
<dbReference type="Proteomes" id="UP001642483">
    <property type="component" value="Unassembled WGS sequence"/>
</dbReference>
<feature type="region of interest" description="Disordered" evidence="1">
    <location>
        <begin position="774"/>
        <end position="798"/>
    </location>
</feature>
<feature type="transmembrane region" description="Helical" evidence="2">
    <location>
        <begin position="1124"/>
        <end position="1141"/>
    </location>
</feature>
<keyword evidence="4" id="KW-1185">Reference proteome</keyword>
<protein>
    <recommendedName>
        <fullName evidence="5">Cation-transporting P-type ATPase C-terminal domain-containing protein</fullName>
    </recommendedName>
</protein>
<proteinExistence type="predicted"/>
<accession>A0ABP0G1J7</accession>
<keyword evidence="2" id="KW-1133">Transmembrane helix</keyword>
<sequence length="1248" mass="141136">MPLLRLINELENVRREYKQRDSNQWNVFRMFNTTSLLPWQVILLTIFLLVCMLVQLYLEPQERSVGVVVAIVIALLVFNTCLVFLDKKKRVDEISKKILLLIQQLKELSLNVDDSTTARELQSYLSASGLNNIFNSPSHSFMLLCQNDEGEPLLYPTSLVTTDDVISLCPGQTCPCHVQCAVDGCTALNKGEIFLRDNLECSKEIEDSHNQLFKFKVLESPVIKEIKECLSASNAPTMLRRPKMMLIKNREKTIFYLIAVAIPILSIVTTILSCVWFVLSKTSPRLTHDNETASLFIERTRDRYWFDLFFMTLVGVIFPVLPFILPMLWVFVYGLGEARTLLPALNSLKGDLQCNISTIDWLKLTFEVIFGLTTGDLLPHNASTFDTLGSLTVLCCINKEGLLSWYDPAPEKVFFFKQPVNVEVLSYESDEDLLILEEDENSLPPNEQENNTEILTISQAASTSEKLHFDDVNWEVYYPSLKAIGLNILVTFSSTSNKPDSALDKHENLYQKLLQHQHELECLSIEKSYISPGVLNCKRGLQMLTKLVGFAADVNQLYLPWAVRTVYKDNLGNPQCHRQHSLPLPHAHAVLVSHWITGQNYMLMAGSDDLVLEFCSHYWDGANIIPLNDSSRKKVADFCHRGSIVGHCVALSFIPTDDEYEIKGSSVANISKQSTSASVLSSSQIFLGAVTMQHQTRIDTFHLIEALDKACIRFVHFSPEDEVRARVFAEKMGLEVGWNCHISLTSNSDKDSSKYSKQESVLVDYDVTEADDANDPSVSFLSKKTPQTPQSGSSISESAFHSQNKAKLPCGVENIIPHIENVDNVPLLVPLFTNCNYQSSQKMVEIMQKYNEVVCCIGSSDDVHNMSVFTQADISIGLPPILESHKESAASSSVDEDRHEADSHDYLRILSNSTKLMTCARSINTFPCSVNLSHEESMATIFEMIKQARQLLTLTNVCLILYIKCLFMVSLVQLFSHILHLPAVFAPVDLFWLCYITIPCLSFSILGSPSDPDLMSQASLNNTSRSTTFLNIILQNFAHFVMKFFPSCMTVLVIHTLSLHSSCQSLQNQNCKMDNTTLNSSSPSQYNEMNFQCFPQFVMAKTSCTQLSLAQAYIQQQTRRSQQIAMFALTLYMCAISSAYVHRWKLLKNRLVFTNKLWISTVLLLMLSQVVYSVIAITSSSSDFLPSTLTRFSLGKHEPCIWIITFLWTIPCLTWNEFVKWKEIKMWTRSQKRARLAFNTKLGMNSPF</sequence>
<evidence type="ECO:0000313" key="3">
    <source>
        <dbReference type="EMBL" id="CAK8685718.1"/>
    </source>
</evidence>
<feature type="transmembrane region" description="Helical" evidence="2">
    <location>
        <begin position="990"/>
        <end position="1008"/>
    </location>
</feature>
<organism evidence="3 4">
    <name type="scientific">Clavelina lepadiformis</name>
    <name type="common">Light-bulb sea squirt</name>
    <name type="synonym">Ascidia lepadiformis</name>
    <dbReference type="NCBI Taxonomy" id="159417"/>
    <lineage>
        <taxon>Eukaryota</taxon>
        <taxon>Metazoa</taxon>
        <taxon>Chordata</taxon>
        <taxon>Tunicata</taxon>
        <taxon>Ascidiacea</taxon>
        <taxon>Aplousobranchia</taxon>
        <taxon>Clavelinidae</taxon>
        <taxon>Clavelina</taxon>
    </lineage>
</organism>
<evidence type="ECO:0000313" key="4">
    <source>
        <dbReference type="Proteomes" id="UP001642483"/>
    </source>
</evidence>
<dbReference type="SUPFAM" id="SSF81665">
    <property type="entry name" value="Calcium ATPase, transmembrane domain M"/>
    <property type="match status" value="1"/>
</dbReference>
<name>A0ABP0G1J7_CLALP</name>
<feature type="transmembrane region" description="Helical" evidence="2">
    <location>
        <begin position="1201"/>
        <end position="1219"/>
    </location>
</feature>
<keyword evidence="2" id="KW-0812">Transmembrane</keyword>
<gene>
    <name evidence="3" type="ORF">CVLEPA_LOCUS16825</name>
</gene>
<dbReference type="Gene3D" id="3.40.50.1000">
    <property type="entry name" value="HAD superfamily/HAD-like"/>
    <property type="match status" value="1"/>
</dbReference>
<feature type="transmembrane region" description="Helical" evidence="2">
    <location>
        <begin position="64"/>
        <end position="85"/>
    </location>
</feature>
<dbReference type="PANTHER" id="PTHR13219:SF6">
    <property type="entry name" value="TRANSMEMBRANE PROTEIN 94"/>
    <property type="match status" value="1"/>
</dbReference>
<feature type="transmembrane region" description="Helical" evidence="2">
    <location>
        <begin position="254"/>
        <end position="279"/>
    </location>
</feature>
<dbReference type="Gene3D" id="1.20.1110.10">
    <property type="entry name" value="Calcium-transporting ATPase, transmembrane domain"/>
    <property type="match status" value="1"/>
</dbReference>
<keyword evidence="2" id="KW-0472">Membrane</keyword>
<feature type="transmembrane region" description="Helical" evidence="2">
    <location>
        <begin position="1162"/>
        <end position="1181"/>
    </location>
</feature>
<feature type="transmembrane region" description="Helical" evidence="2">
    <location>
        <begin position="951"/>
        <end position="978"/>
    </location>
</feature>